<dbReference type="RefSeq" id="XP_039138104.1">
    <property type="nucleotide sequence ID" value="XM_039282170.1"/>
</dbReference>
<gene>
    <name evidence="3" type="primary">LOC120275553</name>
</gene>
<protein>
    <submittedName>
        <fullName evidence="3">Membrane protein PM19L-like</fullName>
    </submittedName>
</protein>
<keyword evidence="1" id="KW-0472">Membrane</keyword>
<evidence type="ECO:0000313" key="2">
    <source>
        <dbReference type="Proteomes" id="UP001515500"/>
    </source>
</evidence>
<dbReference type="InterPro" id="IPR008390">
    <property type="entry name" value="AWPM-19"/>
</dbReference>
<keyword evidence="2" id="KW-1185">Reference proteome</keyword>
<feature type="transmembrane region" description="Helical" evidence="1">
    <location>
        <begin position="160"/>
        <end position="182"/>
    </location>
</feature>
<proteinExistence type="predicted"/>
<dbReference type="Proteomes" id="UP001515500">
    <property type="component" value="Chromosome 14"/>
</dbReference>
<evidence type="ECO:0000256" key="1">
    <source>
        <dbReference type="SAM" id="Phobius"/>
    </source>
</evidence>
<reference evidence="3" key="1">
    <citation type="submission" date="2025-08" db="UniProtKB">
        <authorList>
            <consortium name="RefSeq"/>
        </authorList>
    </citation>
    <scope>IDENTIFICATION</scope>
</reference>
<evidence type="ECO:0000313" key="3">
    <source>
        <dbReference type="RefSeq" id="XP_039138104.1"/>
    </source>
</evidence>
<feature type="transmembrane region" description="Helical" evidence="1">
    <location>
        <begin position="95"/>
        <end position="115"/>
    </location>
</feature>
<dbReference type="Pfam" id="PF05512">
    <property type="entry name" value="AWPM-19"/>
    <property type="match status" value="1"/>
</dbReference>
<dbReference type="PANTHER" id="PTHR33294">
    <property type="entry name" value="AWPM-19-LIKE FAMILY PROTEIN"/>
    <property type="match status" value="1"/>
</dbReference>
<feature type="transmembrane region" description="Helical" evidence="1">
    <location>
        <begin position="127"/>
        <end position="148"/>
    </location>
</feature>
<accession>A0AB40CIP7</accession>
<organism evidence="2 3">
    <name type="scientific">Dioscorea cayennensis subsp. rotundata</name>
    <name type="common">White Guinea yam</name>
    <name type="synonym">Dioscorea rotundata</name>
    <dbReference type="NCBI Taxonomy" id="55577"/>
    <lineage>
        <taxon>Eukaryota</taxon>
        <taxon>Viridiplantae</taxon>
        <taxon>Streptophyta</taxon>
        <taxon>Embryophyta</taxon>
        <taxon>Tracheophyta</taxon>
        <taxon>Spermatophyta</taxon>
        <taxon>Magnoliopsida</taxon>
        <taxon>Liliopsida</taxon>
        <taxon>Dioscoreales</taxon>
        <taxon>Dioscoreaceae</taxon>
        <taxon>Dioscorea</taxon>
    </lineage>
</organism>
<keyword evidence="1" id="KW-0812">Transmembrane</keyword>
<dbReference type="AlphaFoldDB" id="A0AB40CIP7"/>
<sequence length="217" mass="23830">MATQDILEDDDDEMMKCICPFTSFVQVNGGSTSINEDWNEDENWARLWNLDMVTPLLFLNLVMYIIVLGFASWCLNHFINGQSHYPGVAGNGATFYFLVFAILAGVIGVVSKLASASHIRVWRNDSLAAASSSSLIAWAITALAFGLACKEIHLGGYRGWRLRVLEAFIIILTLTQLIYVVLLHAGMFSGKYGPGYTDPDYGHEQVPKGSTGVATRA</sequence>
<feature type="transmembrane region" description="Helical" evidence="1">
    <location>
        <begin position="56"/>
        <end position="75"/>
    </location>
</feature>
<dbReference type="GeneID" id="120275553"/>
<keyword evidence="1" id="KW-1133">Transmembrane helix</keyword>
<name>A0AB40CIP7_DIOCR</name>
<dbReference type="PANTHER" id="PTHR33294:SF5">
    <property type="entry name" value="AWPM-19-LIKE FAMILY PROTEIN"/>
    <property type="match status" value="1"/>
</dbReference>